<sequence length="846" mass="90315">MVTRWHESAQRPGFKFLVVQIVCNLTGGPQRYTGRPMDEAHKHLNISEAEWGVFMGLFNEVCGEFGLPAEDQDDLNALMISMEDECVVYPGERPRRDPGPWRPGGHAAYGLCGGVYPIALFADRLVDALLADARFKVATDAKRTPAALKYLLTEAVCKACGGPEVVTARGAPEAQLGVPKGAWRAVNLTARAAADHVENDGARRALLAAFDRGCRGAVVDESNGAGDFKGVAGRAATVKSKDDAAAGAMVSAEEFASSARAAGVVAPRARRPSPRAGPSTATRGRSTAAAAAFWISAPRGPHDGRVDVRTARSTRTRRSRGTSPCRAPGFKFLVTQLMGYLTGGPQRYTGRPMDVAHKHLHITPAEWARFAAVADDVMRAAGVQRARRARAPRHRRELRAPVHDGAGRGPGPSRARRGPTRRRSRRCGASTTLSSASARDEWDAFKGLACKAAAKVFPTHHHHALALRTLEKAKADLCVGLAVGETGDVGPASGHFDDGPAAVPPAPPAGAGGCPFGGRPPPAGRAPSPAAARAFREKQAAALVEFGQEIVDGFPDARADMACEALERAAEYLRALRPTCPPSLTDATATLCAHLLSTAADGTWRASAGARRLQGLALECNGAGDDGRRKVTCLCCYDDYRANEGLECDGGEKHFFCGDCLQGLKLAENLDDASFAGYVRAKENLAEAKAFADFNGCFALTCSRPGCGCGFCAYCLQDCGKDAHEHVRHCRKHGATGDFFGDFDAARATGRSALFRDFLRRLPKAWAARLVKDCARDLADLKLGGEADFANCHHGPAGRRPEDGRGQRALAERKEEARAPPPNARRQPEPAGRRRRGHQQQRNVAY</sequence>
<feature type="compositionally biased region" description="Low complexity" evidence="1">
    <location>
        <begin position="274"/>
        <end position="287"/>
    </location>
</feature>
<keyword evidence="3" id="KW-1185">Reference proteome</keyword>
<proteinExistence type="predicted"/>
<evidence type="ECO:0000313" key="2">
    <source>
        <dbReference type="EMBL" id="KAK7248134.1"/>
    </source>
</evidence>
<dbReference type="EMBL" id="JBBJCI010000120">
    <property type="protein sequence ID" value="KAK7248134.1"/>
    <property type="molecule type" value="Genomic_DNA"/>
</dbReference>
<gene>
    <name evidence="2" type="ORF">SO694_00080170</name>
</gene>
<dbReference type="SUPFAM" id="SSF46458">
    <property type="entry name" value="Globin-like"/>
    <property type="match status" value="2"/>
</dbReference>
<dbReference type="Gene3D" id="1.10.490.10">
    <property type="entry name" value="Globins"/>
    <property type="match status" value="2"/>
</dbReference>
<feature type="compositionally biased region" description="Basic residues" evidence="1">
    <location>
        <begin position="414"/>
        <end position="426"/>
    </location>
</feature>
<dbReference type="InterPro" id="IPR012292">
    <property type="entry name" value="Globin/Proto"/>
</dbReference>
<accession>A0ABR1G4U9</accession>
<feature type="region of interest" description="Disordered" evidence="1">
    <location>
        <begin position="266"/>
        <end position="287"/>
    </location>
</feature>
<feature type="compositionally biased region" description="Basic and acidic residues" evidence="1">
    <location>
        <begin position="799"/>
        <end position="818"/>
    </location>
</feature>
<dbReference type="Proteomes" id="UP001363151">
    <property type="component" value="Unassembled WGS sequence"/>
</dbReference>
<name>A0ABR1G4U9_AURAN</name>
<feature type="compositionally biased region" description="Basic residues" evidence="1">
    <location>
        <begin position="385"/>
        <end position="397"/>
    </location>
</feature>
<comment type="caution">
    <text evidence="2">The sequence shown here is derived from an EMBL/GenBank/DDBJ whole genome shotgun (WGS) entry which is preliminary data.</text>
</comment>
<protein>
    <recommendedName>
        <fullName evidence="4">C2H2-type domain-containing protein</fullName>
    </recommendedName>
</protein>
<organism evidence="2 3">
    <name type="scientific">Aureococcus anophagefferens</name>
    <name type="common">Harmful bloom alga</name>
    <dbReference type="NCBI Taxonomy" id="44056"/>
    <lineage>
        <taxon>Eukaryota</taxon>
        <taxon>Sar</taxon>
        <taxon>Stramenopiles</taxon>
        <taxon>Ochrophyta</taxon>
        <taxon>Pelagophyceae</taxon>
        <taxon>Pelagomonadales</taxon>
        <taxon>Pelagomonadaceae</taxon>
        <taxon>Aureococcus</taxon>
    </lineage>
</organism>
<reference evidence="2 3" key="1">
    <citation type="submission" date="2024-03" db="EMBL/GenBank/DDBJ databases">
        <title>Aureococcus anophagefferens CCMP1851 and Kratosvirus quantuckense: Draft genome of a second virus-susceptible host strain in the model system.</title>
        <authorList>
            <person name="Chase E."/>
            <person name="Truchon A.R."/>
            <person name="Schepens W."/>
            <person name="Wilhelm S.W."/>
        </authorList>
    </citation>
    <scope>NUCLEOTIDE SEQUENCE [LARGE SCALE GENOMIC DNA]</scope>
    <source>
        <strain evidence="2 3">CCMP1851</strain>
    </source>
</reference>
<feature type="region of interest" description="Disordered" evidence="1">
    <location>
        <begin position="385"/>
        <end position="433"/>
    </location>
</feature>
<dbReference type="InterPro" id="IPR009050">
    <property type="entry name" value="Globin-like_sf"/>
</dbReference>
<dbReference type="CDD" id="cd00454">
    <property type="entry name" value="TrHb1_N"/>
    <property type="match status" value="1"/>
</dbReference>
<feature type="region of interest" description="Disordered" evidence="1">
    <location>
        <begin position="304"/>
        <end position="324"/>
    </location>
</feature>
<evidence type="ECO:0008006" key="4">
    <source>
        <dbReference type="Google" id="ProtNLM"/>
    </source>
</evidence>
<feature type="region of interest" description="Disordered" evidence="1">
    <location>
        <begin position="792"/>
        <end position="846"/>
    </location>
</feature>
<evidence type="ECO:0000313" key="3">
    <source>
        <dbReference type="Proteomes" id="UP001363151"/>
    </source>
</evidence>
<evidence type="ECO:0000256" key="1">
    <source>
        <dbReference type="SAM" id="MobiDB-lite"/>
    </source>
</evidence>